<dbReference type="GeneID" id="91346055"/>
<keyword evidence="3" id="KW-1185">Reference proteome</keyword>
<dbReference type="SUPFAM" id="SSF53474">
    <property type="entry name" value="alpha/beta-Hydrolases"/>
    <property type="match status" value="1"/>
</dbReference>
<name>A0ABZ1ZX36_STRNV</name>
<evidence type="ECO:0000313" key="3">
    <source>
        <dbReference type="Proteomes" id="UP001432209"/>
    </source>
</evidence>
<dbReference type="Gene3D" id="3.40.50.1820">
    <property type="entry name" value="alpha/beta hydrolase"/>
    <property type="match status" value="1"/>
</dbReference>
<accession>A0ABZ1ZX36</accession>
<sequence>MTGTADATRTELQYVTSKDGTSIAYRTSGSGPVVVMVAGALGTGTAPADAAIGAPLATDHTVIDYDRRGRGHSGDTEPYAVAREVEDIEALIDAHGGRAAVFGFSSGAGLALAAADALGAKVGAVALYEPPFIIDGSRPPLPADYVERIREFVAAGHRGQAVALFMTEAVGIPAEYVDAMKNAPAPPAAEGEIQPPSWADMEKIAHTLAYDGLVMGDTMSGKPLPAGLWSGVSAPVLVVGGGESEAFMRAGAESAAGLLSSGEYRELPGQSHQFDPAALAPVLREFLAAHAG</sequence>
<gene>
    <name evidence="2" type="ORF">OG442_05450</name>
</gene>
<organism evidence="2 3">
    <name type="scientific">Streptomyces niveus</name>
    <name type="common">Streptomyces spheroides</name>
    <dbReference type="NCBI Taxonomy" id="193462"/>
    <lineage>
        <taxon>Bacteria</taxon>
        <taxon>Bacillati</taxon>
        <taxon>Actinomycetota</taxon>
        <taxon>Actinomycetes</taxon>
        <taxon>Kitasatosporales</taxon>
        <taxon>Streptomycetaceae</taxon>
        <taxon>Streptomyces</taxon>
    </lineage>
</organism>
<reference evidence="2" key="1">
    <citation type="submission" date="2022-10" db="EMBL/GenBank/DDBJ databases">
        <title>The complete genomes of actinobacterial strains from the NBC collection.</title>
        <authorList>
            <person name="Joergensen T.S."/>
            <person name="Alvarez Arevalo M."/>
            <person name="Sterndorff E.B."/>
            <person name="Faurdal D."/>
            <person name="Vuksanovic O."/>
            <person name="Mourched A.-S."/>
            <person name="Charusanti P."/>
            <person name="Shaw S."/>
            <person name="Blin K."/>
            <person name="Weber T."/>
        </authorList>
    </citation>
    <scope>NUCLEOTIDE SEQUENCE</scope>
    <source>
        <strain evidence="2">NBC_01432</strain>
    </source>
</reference>
<dbReference type="Proteomes" id="UP001432209">
    <property type="component" value="Chromosome"/>
</dbReference>
<keyword evidence="2" id="KW-0378">Hydrolase</keyword>
<evidence type="ECO:0000259" key="1">
    <source>
        <dbReference type="Pfam" id="PF12697"/>
    </source>
</evidence>
<dbReference type="PANTHER" id="PTHR43433:SF5">
    <property type="entry name" value="AB HYDROLASE-1 DOMAIN-CONTAINING PROTEIN"/>
    <property type="match status" value="1"/>
</dbReference>
<feature type="domain" description="AB hydrolase-1" evidence="1">
    <location>
        <begin position="54"/>
        <end position="280"/>
    </location>
</feature>
<protein>
    <submittedName>
        <fullName evidence="2">Alpha/beta hydrolase</fullName>
    </submittedName>
</protein>
<evidence type="ECO:0000313" key="2">
    <source>
        <dbReference type="EMBL" id="WUX51028.1"/>
    </source>
</evidence>
<dbReference type="PANTHER" id="PTHR43433">
    <property type="entry name" value="HYDROLASE, ALPHA/BETA FOLD FAMILY PROTEIN"/>
    <property type="match status" value="1"/>
</dbReference>
<proteinExistence type="predicted"/>
<dbReference type="InterPro" id="IPR029058">
    <property type="entry name" value="AB_hydrolase_fold"/>
</dbReference>
<dbReference type="InterPro" id="IPR000073">
    <property type="entry name" value="AB_hydrolase_1"/>
</dbReference>
<dbReference type="InterPro" id="IPR050471">
    <property type="entry name" value="AB_hydrolase"/>
</dbReference>
<dbReference type="EMBL" id="CP109495">
    <property type="protein sequence ID" value="WUX51028.1"/>
    <property type="molecule type" value="Genomic_DNA"/>
</dbReference>
<dbReference type="Pfam" id="PF12697">
    <property type="entry name" value="Abhydrolase_6"/>
    <property type="match status" value="1"/>
</dbReference>
<dbReference type="RefSeq" id="WP_329074689.1">
    <property type="nucleotide sequence ID" value="NZ_CP108849.2"/>
</dbReference>
<dbReference type="GO" id="GO:0016787">
    <property type="term" value="F:hydrolase activity"/>
    <property type="evidence" value="ECO:0007669"/>
    <property type="project" value="UniProtKB-KW"/>
</dbReference>